<protein>
    <recommendedName>
        <fullName evidence="5">Uracil DNA glycosylase superfamily</fullName>
    </recommendedName>
</protein>
<dbReference type="Proteomes" id="UP000295794">
    <property type="component" value="Unassembled WGS sequence"/>
</dbReference>
<dbReference type="Proteomes" id="UP000255108">
    <property type="component" value="Unassembled WGS sequence"/>
</dbReference>
<dbReference type="EMBL" id="UGHR01000001">
    <property type="protein sequence ID" value="STQ91665.1"/>
    <property type="molecule type" value="Genomic_DNA"/>
</dbReference>
<evidence type="ECO:0000313" key="3">
    <source>
        <dbReference type="Proteomes" id="UP000255108"/>
    </source>
</evidence>
<reference evidence="2 4" key="2">
    <citation type="submission" date="2019-03" db="EMBL/GenBank/DDBJ databases">
        <title>Genomic Encyclopedia of Type Strains, Phase IV (KMG-IV): sequencing the most valuable type-strain genomes for metagenomic binning, comparative biology and taxonomic classification.</title>
        <authorList>
            <person name="Goeker M."/>
        </authorList>
    </citation>
    <scope>NUCLEOTIDE SEQUENCE [LARGE SCALE GENOMIC DNA]</scope>
    <source>
        <strain evidence="2 4">DSM 3764</strain>
    </source>
</reference>
<reference evidence="1 3" key="1">
    <citation type="submission" date="2018-06" db="EMBL/GenBank/DDBJ databases">
        <authorList>
            <consortium name="Pathogen Informatics"/>
            <person name="Doyle S."/>
        </authorList>
    </citation>
    <scope>NUCLEOTIDE SEQUENCE [LARGE SCALE GENOMIC DNA]</scope>
    <source>
        <strain evidence="1 3">NCTC11159</strain>
    </source>
</reference>
<organism evidence="1 3">
    <name type="scientific">Iodobacter fluviatilis</name>
    <dbReference type="NCBI Taxonomy" id="537"/>
    <lineage>
        <taxon>Bacteria</taxon>
        <taxon>Pseudomonadati</taxon>
        <taxon>Pseudomonadota</taxon>
        <taxon>Betaproteobacteria</taxon>
        <taxon>Neisseriales</taxon>
        <taxon>Chitinibacteraceae</taxon>
        <taxon>Iodobacter</taxon>
    </lineage>
</organism>
<evidence type="ECO:0000313" key="4">
    <source>
        <dbReference type="Proteomes" id="UP000295794"/>
    </source>
</evidence>
<dbReference type="AlphaFoldDB" id="A0A377QAC2"/>
<accession>A0A377QAC2</accession>
<proteinExistence type="predicted"/>
<gene>
    <name evidence="2" type="ORF">EV682_11579</name>
    <name evidence="1" type="ORF">NCTC11159_02739</name>
</gene>
<dbReference type="EMBL" id="SMBT01000015">
    <property type="protein sequence ID" value="TCU82440.1"/>
    <property type="molecule type" value="Genomic_DNA"/>
</dbReference>
<evidence type="ECO:0000313" key="2">
    <source>
        <dbReference type="EMBL" id="TCU82440.1"/>
    </source>
</evidence>
<keyword evidence="4" id="KW-1185">Reference proteome</keyword>
<evidence type="ECO:0000313" key="1">
    <source>
        <dbReference type="EMBL" id="STQ91665.1"/>
    </source>
</evidence>
<dbReference type="OrthoDB" id="307997at2"/>
<dbReference type="RefSeq" id="WP_115227848.1">
    <property type="nucleotide sequence ID" value="NZ_CAWOLO010000015.1"/>
</dbReference>
<evidence type="ECO:0008006" key="5">
    <source>
        <dbReference type="Google" id="ProtNLM"/>
    </source>
</evidence>
<sequence>MGNDKLFELYKANELAIHEVKAQCTAAMEGPFLIAPSDSYWSSVVKVAFVGQETHGWPSAEDIRDQMQEYADFNLGEEYYASPFWSVIRKLERSLTNSQFSSAWLNVNRFDQERGPPSNENKQTLSKLDFILFKELKIISPDVVIFFTGPSYDNRLFHPPPCITQAVDGFSERQLCRLNSNLLPAKSFRTYHPNYLRRSGIEKSVIEVISALAGNPPSKES</sequence>
<name>A0A377QAC2_9NEIS</name>